<sequence>MKKLKPLLLGLALGALGGVVGFWGARHGLKSSGTAHWGKPQLLGLLALLPVAWLVAVGLHELGHALAGRLQGFRLHWLTVGPLMWRRQSTGHLGFEWNRNLNTAGGLALSVPPDDVRLRERFRVFTAGGPLGSLGWTALALGVFSQLPPPMQSTVPAGALALSGGISLLLFVVTLLPFQAGGFASDGMRLLNLSRRGPKQELEVAMLTATVRSMAGVRPRELSRPALEAAAALPVQHPFNAYVAYYLYLHHLDAGDPEEAGRQLAHYREHLEQQPAALQASGWLEAAFFSAAYEHDAKAARAYQARAVINAHTPAEQPFRVEAALARLEGDAARARTQAEAALRELPRNLSQGSARLYEEWLRDTVRWAEQKADT</sequence>
<gene>
    <name evidence="2" type="ORF">EWM57_08240</name>
</gene>
<reference evidence="2 3" key="1">
    <citation type="submission" date="2019-02" db="EMBL/GenBank/DDBJ databases">
        <title>Bacterial novel species isolated from soil.</title>
        <authorList>
            <person name="Jung H.-Y."/>
        </authorList>
    </citation>
    <scope>NUCLEOTIDE SEQUENCE [LARGE SCALE GENOMIC DNA]</scope>
    <source>
        <strain evidence="2 3">1-3-3-3</strain>
    </source>
</reference>
<comment type="caution">
    <text evidence="2">The sequence shown here is derived from an EMBL/GenBank/DDBJ whole genome shotgun (WGS) entry which is preliminary data.</text>
</comment>
<organism evidence="2 3">
    <name type="scientific">Hymenobacter persicinus</name>
    <dbReference type="NCBI Taxonomy" id="2025506"/>
    <lineage>
        <taxon>Bacteria</taxon>
        <taxon>Pseudomonadati</taxon>
        <taxon>Bacteroidota</taxon>
        <taxon>Cytophagia</taxon>
        <taxon>Cytophagales</taxon>
        <taxon>Hymenobacteraceae</taxon>
        <taxon>Hymenobacter</taxon>
    </lineage>
</organism>
<evidence type="ECO:0000313" key="2">
    <source>
        <dbReference type="EMBL" id="RYU80474.1"/>
    </source>
</evidence>
<dbReference type="CDD" id="cd05709">
    <property type="entry name" value="S2P-M50"/>
    <property type="match status" value="1"/>
</dbReference>
<feature type="transmembrane region" description="Helical" evidence="1">
    <location>
        <begin position="45"/>
        <end position="67"/>
    </location>
</feature>
<name>A0A4Q5LGE5_9BACT</name>
<proteinExistence type="predicted"/>
<dbReference type="RefSeq" id="WP_129920664.1">
    <property type="nucleotide sequence ID" value="NZ_SEWE01000013.1"/>
</dbReference>
<keyword evidence="3" id="KW-1185">Reference proteome</keyword>
<keyword evidence="1" id="KW-0472">Membrane</keyword>
<dbReference type="EMBL" id="SEWE01000013">
    <property type="protein sequence ID" value="RYU80474.1"/>
    <property type="molecule type" value="Genomic_DNA"/>
</dbReference>
<dbReference type="OrthoDB" id="927026at2"/>
<evidence type="ECO:0000313" key="3">
    <source>
        <dbReference type="Proteomes" id="UP000294155"/>
    </source>
</evidence>
<feature type="transmembrane region" description="Helical" evidence="1">
    <location>
        <begin position="157"/>
        <end position="178"/>
    </location>
</feature>
<keyword evidence="1" id="KW-1133">Transmembrane helix</keyword>
<dbReference type="Proteomes" id="UP000294155">
    <property type="component" value="Unassembled WGS sequence"/>
</dbReference>
<evidence type="ECO:0000256" key="1">
    <source>
        <dbReference type="SAM" id="Phobius"/>
    </source>
</evidence>
<keyword evidence="1" id="KW-0812">Transmembrane</keyword>
<protein>
    <submittedName>
        <fullName evidence="2">M50 family peptidase</fullName>
    </submittedName>
</protein>
<accession>A0A4Q5LGE5</accession>
<dbReference type="AlphaFoldDB" id="A0A4Q5LGE5"/>
<feature type="transmembrane region" description="Helical" evidence="1">
    <location>
        <begin position="124"/>
        <end position="145"/>
    </location>
</feature>